<proteinExistence type="predicted"/>
<comment type="caution">
    <text evidence="1">The sequence shown here is derived from an EMBL/GenBank/DDBJ whole genome shotgun (WGS) entry which is preliminary data.</text>
</comment>
<dbReference type="EMBL" id="CM040461">
    <property type="protein sequence ID" value="MCI4381212.1"/>
    <property type="molecule type" value="Genomic_DNA"/>
</dbReference>
<dbReference type="Proteomes" id="UP000829447">
    <property type="component" value="Linkage Group LG8"/>
</dbReference>
<evidence type="ECO:0000313" key="1">
    <source>
        <dbReference type="EMBL" id="MCI4381212.1"/>
    </source>
</evidence>
<name>A0ACC5WQ88_PANGG</name>
<organism evidence="1 2">
    <name type="scientific">Pangasianodon gigas</name>
    <name type="common">Mekong giant catfish</name>
    <name type="synonym">Pangasius gigas</name>
    <dbReference type="NCBI Taxonomy" id="30993"/>
    <lineage>
        <taxon>Eukaryota</taxon>
        <taxon>Metazoa</taxon>
        <taxon>Chordata</taxon>
        <taxon>Craniata</taxon>
        <taxon>Vertebrata</taxon>
        <taxon>Euteleostomi</taxon>
        <taxon>Actinopterygii</taxon>
        <taxon>Neopterygii</taxon>
        <taxon>Teleostei</taxon>
        <taxon>Ostariophysi</taxon>
        <taxon>Siluriformes</taxon>
        <taxon>Pangasiidae</taxon>
        <taxon>Pangasianodon</taxon>
    </lineage>
</organism>
<evidence type="ECO:0000313" key="2">
    <source>
        <dbReference type="Proteomes" id="UP000829447"/>
    </source>
</evidence>
<sequence length="147" mass="15858">MKKDVSCLFEEAMSTGRNHAVSRRVALCSLTQSGADEIYYETGDEDSPAVSGHQASGEHQGKLAERLRGQAGSSFGVPGSILSSVSVSPYPCGFPLGSEVSSLLQKNLLVGTECTYWHGFGKCEKTREPKENAWGEYVKLHTDSNPD</sequence>
<keyword evidence="2" id="KW-1185">Reference proteome</keyword>
<protein>
    <submittedName>
        <fullName evidence="1">Uncharacterized protein</fullName>
    </submittedName>
</protein>
<gene>
    <name evidence="1" type="ORF">PGIGA_G00249040</name>
</gene>
<accession>A0ACC5WQ88</accession>
<reference evidence="1 2" key="1">
    <citation type="journal article" date="2022" name="bioRxiv">
        <title>An ancient truncated duplication of the anti-Mullerian hormone receptor type 2 gene is a potential conserved master sex determinant in the Pangasiidae catfish family.</title>
        <authorList>
            <person name="Wen M."/>
            <person name="Pan Q."/>
            <person name="Jouanno E."/>
            <person name="Montfort J."/>
            <person name="Zahm M."/>
            <person name="Cabau C."/>
            <person name="Klopp C."/>
            <person name="Iampietro C."/>
            <person name="Roques C."/>
            <person name="Bouchez O."/>
            <person name="Castinel A."/>
            <person name="Donnadieu C."/>
            <person name="Parrinello H."/>
            <person name="Poncet C."/>
            <person name="Belmonte E."/>
            <person name="Gautier V."/>
            <person name="Avarre J.-C."/>
            <person name="Dugue R."/>
            <person name="Gustiano R."/>
            <person name="Ha T.T.T."/>
            <person name="Campet M."/>
            <person name="Sriphairoj K."/>
            <person name="Ribolli J."/>
            <person name="de Almeida F.L."/>
            <person name="Desvignes T."/>
            <person name="Postlethwait J.H."/>
            <person name="Bucao C.F."/>
            <person name="Robinson-Rechavi M."/>
            <person name="Bobe J."/>
            <person name="Herpin A."/>
            <person name="Guiguen Y."/>
        </authorList>
    </citation>
    <scope>NUCLEOTIDE SEQUENCE [LARGE SCALE GENOMIC DNA]</scope>
    <source>
        <strain evidence="1">YG-Dec2019</strain>
    </source>
</reference>